<dbReference type="Proteomes" id="UP000053586">
    <property type="component" value="Unassembled WGS sequence"/>
</dbReference>
<proteinExistence type="predicted"/>
<accession>H5TAC8</accession>
<gene>
    <name evidence="1" type="ORF">GPUN_1125</name>
</gene>
<keyword evidence="2" id="KW-1185">Reference proteome</keyword>
<reference evidence="1 2" key="1">
    <citation type="journal article" date="2012" name="J. Bacteriol.">
        <title>Genome sequence of proteorhodopsin-containing sea ice bacterium Glaciecola punicea ACAM 611T.</title>
        <authorList>
            <person name="Qin Q.-L."/>
            <person name="Xie B.-B."/>
            <person name="Shu Y.-L."/>
            <person name="Rong J.-C."/>
            <person name="Zhao D.-L."/>
            <person name="Zhang X.-Y."/>
            <person name="Chen X.-L."/>
            <person name="Zhou B.-C."/>
            <person name="Zhanga Y.-Z."/>
        </authorList>
    </citation>
    <scope>NUCLEOTIDE SEQUENCE [LARGE SCALE GENOMIC DNA]</scope>
    <source>
        <strain evidence="1 2">ACAM 611</strain>
    </source>
</reference>
<evidence type="ECO:0000313" key="1">
    <source>
        <dbReference type="EMBL" id="GAB55255.1"/>
    </source>
</evidence>
<protein>
    <submittedName>
        <fullName evidence="1">Uncharacterized protein</fullName>
    </submittedName>
</protein>
<dbReference type="EMBL" id="BAET01000008">
    <property type="protein sequence ID" value="GAB55255.1"/>
    <property type="molecule type" value="Genomic_DNA"/>
</dbReference>
<organism evidence="1 2">
    <name type="scientific">Glaciecola punicea ACAM 611</name>
    <dbReference type="NCBI Taxonomy" id="1121923"/>
    <lineage>
        <taxon>Bacteria</taxon>
        <taxon>Pseudomonadati</taxon>
        <taxon>Pseudomonadota</taxon>
        <taxon>Gammaproteobacteria</taxon>
        <taxon>Alteromonadales</taxon>
        <taxon>Alteromonadaceae</taxon>
        <taxon>Glaciecola</taxon>
    </lineage>
</organism>
<name>H5TAC8_9ALTE</name>
<evidence type="ECO:0000313" key="2">
    <source>
        <dbReference type="Proteomes" id="UP000053586"/>
    </source>
</evidence>
<dbReference type="AlphaFoldDB" id="H5TAC8"/>
<reference evidence="1 2" key="2">
    <citation type="journal article" date="2017" name="Antonie Van Leeuwenhoek">
        <title>Rhizobium rhizosphaerae sp. nov., a novel species isolated from rice rhizosphere.</title>
        <authorList>
            <person name="Zhao J.J."/>
            <person name="Zhang J."/>
            <person name="Zhang R.J."/>
            <person name="Zhang C.W."/>
            <person name="Yin H.Q."/>
            <person name="Zhang X.X."/>
        </authorList>
    </citation>
    <scope>NUCLEOTIDE SEQUENCE [LARGE SCALE GENOMIC DNA]</scope>
    <source>
        <strain evidence="1 2">ACAM 611</strain>
    </source>
</reference>
<comment type="caution">
    <text evidence="1">The sequence shown here is derived from an EMBL/GenBank/DDBJ whole genome shotgun (WGS) entry which is preliminary data.</text>
</comment>
<sequence>MSFYYYRQCIEHYVCADSGFFKFRRKKVLTTQTSISLAR</sequence>